<accession>A0A084WQR9</accession>
<organism evidence="2">
    <name type="scientific">Anopheles sinensis</name>
    <name type="common">Mosquito</name>
    <dbReference type="NCBI Taxonomy" id="74873"/>
    <lineage>
        <taxon>Eukaryota</taxon>
        <taxon>Metazoa</taxon>
        <taxon>Ecdysozoa</taxon>
        <taxon>Arthropoda</taxon>
        <taxon>Hexapoda</taxon>
        <taxon>Insecta</taxon>
        <taxon>Pterygota</taxon>
        <taxon>Neoptera</taxon>
        <taxon>Endopterygota</taxon>
        <taxon>Diptera</taxon>
        <taxon>Nematocera</taxon>
        <taxon>Culicoidea</taxon>
        <taxon>Culicidae</taxon>
        <taxon>Anophelinae</taxon>
        <taxon>Anopheles</taxon>
    </lineage>
</organism>
<reference evidence="2 4" key="1">
    <citation type="journal article" date="2014" name="BMC Genomics">
        <title>Genome sequence of Anopheles sinensis provides insight into genetics basis of mosquito competence for malaria parasites.</title>
        <authorList>
            <person name="Zhou D."/>
            <person name="Zhang D."/>
            <person name="Ding G."/>
            <person name="Shi L."/>
            <person name="Hou Q."/>
            <person name="Ye Y."/>
            <person name="Xu Y."/>
            <person name="Zhou H."/>
            <person name="Xiong C."/>
            <person name="Li S."/>
            <person name="Yu J."/>
            <person name="Hong S."/>
            <person name="Yu X."/>
            <person name="Zou P."/>
            <person name="Chen C."/>
            <person name="Chang X."/>
            <person name="Wang W."/>
            <person name="Lv Y."/>
            <person name="Sun Y."/>
            <person name="Ma L."/>
            <person name="Shen B."/>
            <person name="Zhu C."/>
        </authorList>
    </citation>
    <scope>NUCLEOTIDE SEQUENCE [LARGE SCALE GENOMIC DNA]</scope>
</reference>
<evidence type="ECO:0000313" key="2">
    <source>
        <dbReference type="EMBL" id="KFB52563.1"/>
    </source>
</evidence>
<name>A0A084WQR9_ANOSI</name>
<dbReference type="EMBL" id="ATLV01025678">
    <property type="status" value="NOT_ANNOTATED_CDS"/>
    <property type="molecule type" value="Genomic_DNA"/>
</dbReference>
<evidence type="ECO:0000256" key="1">
    <source>
        <dbReference type="SAM" id="MobiDB-lite"/>
    </source>
</evidence>
<keyword evidence="2" id="KW-0808">Transferase</keyword>
<reference evidence="3" key="2">
    <citation type="submission" date="2020-05" db="UniProtKB">
        <authorList>
            <consortium name="EnsemblMetazoa"/>
        </authorList>
    </citation>
    <scope>IDENTIFICATION</scope>
</reference>
<dbReference type="EnsemblMetazoa" id="ASIC020814-RA">
    <property type="protein sequence ID" value="ASIC020814-PA"/>
    <property type="gene ID" value="ASIC020814"/>
</dbReference>
<dbReference type="AlphaFoldDB" id="A0A084WQR9"/>
<dbReference type="VEuPathDB" id="VectorBase:ASIC020814"/>
<dbReference type="Proteomes" id="UP000030765">
    <property type="component" value="Unassembled WGS sequence"/>
</dbReference>
<feature type="region of interest" description="Disordered" evidence="1">
    <location>
        <begin position="54"/>
        <end position="79"/>
    </location>
</feature>
<sequence length="163" mass="17987">MHHCAPSRYEKLRNPISIGAMQPCSYNERPLLIYHLKPSTGCVFQRSDPFETGARARPLQGEVRSVSAPPSPSLKRSADVPGRLRHLQPHCDGAGFSLPLVLACYLSLEQKLDPMPGGSFGKKRGRKSPAVCEPLPAGSGVSFDRIRSLVTRKWFNEPYANEC</sequence>
<keyword evidence="4" id="KW-1185">Reference proteome</keyword>
<keyword evidence="2" id="KW-0418">Kinase</keyword>
<dbReference type="EMBL" id="KE525398">
    <property type="protein sequence ID" value="KFB52563.1"/>
    <property type="molecule type" value="Genomic_DNA"/>
</dbReference>
<dbReference type="GO" id="GO:0016301">
    <property type="term" value="F:kinase activity"/>
    <property type="evidence" value="ECO:0007669"/>
    <property type="project" value="UniProtKB-KW"/>
</dbReference>
<protein>
    <submittedName>
        <fullName evidence="2 3">Homoserine kinase</fullName>
    </submittedName>
</protein>
<evidence type="ECO:0000313" key="3">
    <source>
        <dbReference type="EnsemblMetazoa" id="ASIC020814-PA"/>
    </source>
</evidence>
<gene>
    <name evidence="2" type="ORF">ZHAS_00020814</name>
</gene>
<proteinExistence type="predicted"/>
<evidence type="ECO:0000313" key="4">
    <source>
        <dbReference type="Proteomes" id="UP000030765"/>
    </source>
</evidence>